<organism evidence="2 3">
    <name type="scientific">Claviceps pazoutovae</name>
    <dbReference type="NCBI Taxonomy" id="1649127"/>
    <lineage>
        <taxon>Eukaryota</taxon>
        <taxon>Fungi</taxon>
        <taxon>Dikarya</taxon>
        <taxon>Ascomycota</taxon>
        <taxon>Pezizomycotina</taxon>
        <taxon>Sordariomycetes</taxon>
        <taxon>Hypocreomycetidae</taxon>
        <taxon>Hypocreales</taxon>
        <taxon>Clavicipitaceae</taxon>
        <taxon>Claviceps</taxon>
    </lineage>
</organism>
<evidence type="ECO:0000256" key="1">
    <source>
        <dbReference type="SAM" id="SignalP"/>
    </source>
</evidence>
<evidence type="ECO:0000313" key="2">
    <source>
        <dbReference type="EMBL" id="KAG5948724.1"/>
    </source>
</evidence>
<feature type="chain" id="PRO_5040338354" description="SSCRP protein" evidence="1">
    <location>
        <begin position="20"/>
        <end position="115"/>
    </location>
</feature>
<evidence type="ECO:0000313" key="3">
    <source>
        <dbReference type="Proteomes" id="UP000706124"/>
    </source>
</evidence>
<protein>
    <recommendedName>
        <fullName evidence="4">SSCRP protein</fullName>
    </recommendedName>
</protein>
<dbReference type="OrthoDB" id="4691160at2759"/>
<reference evidence="2 3" key="1">
    <citation type="journal article" date="2020" name="bioRxiv">
        <title>Whole genome comparisons of ergot fungi reveals the divergence and evolution of species within the genus Claviceps are the result of varying mechanisms driving genome evolution and host range expansion.</title>
        <authorList>
            <person name="Wyka S.A."/>
            <person name="Mondo S.J."/>
            <person name="Liu M."/>
            <person name="Dettman J."/>
            <person name="Nalam V."/>
            <person name="Broders K.D."/>
        </authorList>
    </citation>
    <scope>NUCLEOTIDE SEQUENCE [LARGE SCALE GENOMIC DNA]</scope>
    <source>
        <strain evidence="2 3">CCC 1485</strain>
    </source>
</reference>
<name>A0A9P7MIN5_9HYPO</name>
<keyword evidence="3" id="KW-1185">Reference proteome</keyword>
<dbReference type="Proteomes" id="UP000706124">
    <property type="component" value="Unassembled WGS sequence"/>
</dbReference>
<dbReference type="AlphaFoldDB" id="A0A9P7MIN5"/>
<dbReference type="EMBL" id="SRPO01000014">
    <property type="protein sequence ID" value="KAG5948724.1"/>
    <property type="molecule type" value="Genomic_DNA"/>
</dbReference>
<proteinExistence type="predicted"/>
<feature type="signal peptide" evidence="1">
    <location>
        <begin position="1"/>
        <end position="19"/>
    </location>
</feature>
<accession>A0A9P7MIN5</accession>
<comment type="caution">
    <text evidence="2">The sequence shown here is derived from an EMBL/GenBank/DDBJ whole genome shotgun (WGS) entry which is preliminary data.</text>
</comment>
<sequence>MLAIRMLASVAALASAAHALTIRNAHVADFRLYGAQGCFADNQGIWTVISEDFAPNECKGLNGYVPRSIRNEDTNPGCTLSFYTDEGCSAAGKRDCAPGQCCNSAQGWRAWSMVC</sequence>
<keyword evidence="1" id="KW-0732">Signal</keyword>
<gene>
    <name evidence="2" type="ORF">E4U60_001077</name>
</gene>
<evidence type="ECO:0008006" key="4">
    <source>
        <dbReference type="Google" id="ProtNLM"/>
    </source>
</evidence>